<name>A0AAD5FA80_SILAS</name>
<dbReference type="InterPro" id="IPR050186">
    <property type="entry name" value="TPT_transporter"/>
</dbReference>
<sequence length="71" mass="7828">FVLMYSIVLCTHYNSALTTAIIGCVKNIMVAYVGMVFGGDYIFTWLNFIGLNISIAGSLVYSYITFTQQGV</sequence>
<keyword evidence="2 5" id="KW-0812">Transmembrane</keyword>
<evidence type="ECO:0000256" key="5">
    <source>
        <dbReference type="SAM" id="Phobius"/>
    </source>
</evidence>
<protein>
    <submittedName>
        <fullName evidence="6">Solute carrier family 35 (UDP-GlcA/UDP-GalNAc transporter), member D1b</fullName>
    </submittedName>
</protein>
<evidence type="ECO:0000313" key="6">
    <source>
        <dbReference type="EMBL" id="KAI5609371.1"/>
    </source>
</evidence>
<dbReference type="GO" id="GO:0016020">
    <property type="term" value="C:membrane"/>
    <property type="evidence" value="ECO:0007669"/>
    <property type="project" value="UniProtKB-SubCell"/>
</dbReference>
<proteinExistence type="predicted"/>
<accession>A0AAD5FA80</accession>
<dbReference type="EMBL" id="MU579123">
    <property type="protein sequence ID" value="KAI5609371.1"/>
    <property type="molecule type" value="Genomic_DNA"/>
</dbReference>
<evidence type="ECO:0000256" key="2">
    <source>
        <dbReference type="ARBA" id="ARBA00022692"/>
    </source>
</evidence>
<comment type="caution">
    <text evidence="6">The sequence shown here is derived from an EMBL/GenBank/DDBJ whole genome shotgun (WGS) entry which is preliminary data.</text>
</comment>
<feature type="non-terminal residue" evidence="6">
    <location>
        <position position="71"/>
    </location>
</feature>
<evidence type="ECO:0000256" key="3">
    <source>
        <dbReference type="ARBA" id="ARBA00022989"/>
    </source>
</evidence>
<feature type="transmembrane region" description="Helical" evidence="5">
    <location>
        <begin position="45"/>
        <end position="64"/>
    </location>
</feature>
<gene>
    <name evidence="6" type="ORF">C0J50_9490</name>
</gene>
<dbReference type="AlphaFoldDB" id="A0AAD5FA80"/>
<dbReference type="PANTHER" id="PTHR11132">
    <property type="entry name" value="SOLUTE CARRIER FAMILY 35"/>
    <property type="match status" value="1"/>
</dbReference>
<evidence type="ECO:0000256" key="4">
    <source>
        <dbReference type="ARBA" id="ARBA00023136"/>
    </source>
</evidence>
<organism evidence="6 7">
    <name type="scientific">Silurus asotus</name>
    <name type="common">Amur catfish</name>
    <name type="synonym">Parasilurus asotus</name>
    <dbReference type="NCBI Taxonomy" id="30991"/>
    <lineage>
        <taxon>Eukaryota</taxon>
        <taxon>Metazoa</taxon>
        <taxon>Chordata</taxon>
        <taxon>Craniata</taxon>
        <taxon>Vertebrata</taxon>
        <taxon>Euteleostomi</taxon>
        <taxon>Actinopterygii</taxon>
        <taxon>Neopterygii</taxon>
        <taxon>Teleostei</taxon>
        <taxon>Ostariophysi</taxon>
        <taxon>Siluriformes</taxon>
        <taxon>Siluridae</taxon>
        <taxon>Silurus</taxon>
    </lineage>
</organism>
<keyword evidence="4 5" id="KW-0472">Membrane</keyword>
<comment type="subcellular location">
    <subcellularLocation>
        <location evidence="1">Membrane</location>
        <topology evidence="1">Multi-pass membrane protein</topology>
    </subcellularLocation>
</comment>
<dbReference type="Proteomes" id="UP001205998">
    <property type="component" value="Unassembled WGS sequence"/>
</dbReference>
<keyword evidence="7" id="KW-1185">Reference proteome</keyword>
<feature type="transmembrane region" description="Helical" evidence="5">
    <location>
        <begin position="12"/>
        <end position="33"/>
    </location>
</feature>
<keyword evidence="3 5" id="KW-1133">Transmembrane helix</keyword>
<reference evidence="6" key="1">
    <citation type="submission" date="2018-07" db="EMBL/GenBank/DDBJ databases">
        <title>Comparative genomics of catfishes provides insights into carnivory and benthic adaptation.</title>
        <authorList>
            <person name="Zhang Y."/>
            <person name="Wang D."/>
            <person name="Peng Z."/>
            <person name="Zheng S."/>
            <person name="Shao F."/>
            <person name="Tao W."/>
        </authorList>
    </citation>
    <scope>NUCLEOTIDE SEQUENCE</scope>
    <source>
        <strain evidence="6">Chongqing</strain>
    </source>
</reference>
<evidence type="ECO:0000256" key="1">
    <source>
        <dbReference type="ARBA" id="ARBA00004141"/>
    </source>
</evidence>
<evidence type="ECO:0000313" key="7">
    <source>
        <dbReference type="Proteomes" id="UP001205998"/>
    </source>
</evidence>
<feature type="non-terminal residue" evidence="6">
    <location>
        <position position="1"/>
    </location>
</feature>